<evidence type="ECO:0000313" key="15">
    <source>
        <dbReference type="EMBL" id="KKO18060.1"/>
    </source>
</evidence>
<comment type="catalytic activity">
    <reaction evidence="8 11">
        <text>L-proline + NADP(+) = (S)-1-pyrroline-5-carboxylate + NADPH + 2 H(+)</text>
        <dbReference type="Rhea" id="RHEA:14109"/>
        <dbReference type="ChEBI" id="CHEBI:15378"/>
        <dbReference type="ChEBI" id="CHEBI:17388"/>
        <dbReference type="ChEBI" id="CHEBI:57783"/>
        <dbReference type="ChEBI" id="CHEBI:58349"/>
        <dbReference type="ChEBI" id="CHEBI:60039"/>
        <dbReference type="EC" id="1.5.1.2"/>
    </reaction>
</comment>
<evidence type="ECO:0000256" key="1">
    <source>
        <dbReference type="ARBA" id="ARBA00004496"/>
    </source>
</evidence>
<feature type="binding site" evidence="10">
    <location>
        <begin position="54"/>
        <end position="59"/>
    </location>
    <ligand>
        <name>NADP(+)</name>
        <dbReference type="ChEBI" id="CHEBI:58349"/>
    </ligand>
</feature>
<comment type="caution">
    <text evidence="15">The sequence shown here is derived from an EMBL/GenBank/DDBJ whole genome shotgun (WGS) entry which is preliminary data.</text>
</comment>
<gene>
    <name evidence="8" type="primary">proC</name>
    <name evidence="15" type="ORF">BROFUL_03259</name>
</gene>
<dbReference type="UniPathway" id="UPA00098">
    <property type="reaction ID" value="UER00361"/>
</dbReference>
<dbReference type="Proteomes" id="UP000034954">
    <property type="component" value="Unassembled WGS sequence"/>
</dbReference>
<dbReference type="Pfam" id="PF14748">
    <property type="entry name" value="P5CR_dimer"/>
    <property type="match status" value="1"/>
</dbReference>
<feature type="transmembrane region" description="Helical" evidence="12">
    <location>
        <begin position="21"/>
        <end position="39"/>
    </location>
</feature>
<sequence>MIRQRERKTGKMRCKAKRYRILGNENAKIVASIFISRVFERKRYIMIQEKIGFIGGGRMAEALSRSLIGSGLSDAGRILVSDVLPERCRLLSQETGVKTTQNNKDVVAFADVLIFAVKPPLMNEILNDLKNSITQRHIVISIAAGIPVRFVESRLQAGVRVVRVMPNTPCLVGLSATAFALGQHATPADGQLVSTLFQSVGKVFQMEEKYLDSVTGLSGSGPAYVYLFIEALSDGGVKVGLPRDIATTLAAQTVLGAAKMVLETGQHPAQLKDAVTSPGGTTIEGISALEDGGLRAAVINAVVAATLKSKKLGELS</sequence>
<evidence type="ECO:0000259" key="13">
    <source>
        <dbReference type="Pfam" id="PF03807"/>
    </source>
</evidence>
<keyword evidence="4 8" id="KW-0028">Amino-acid biosynthesis</keyword>
<proteinExistence type="inferred from homology"/>
<keyword evidence="12" id="KW-0812">Transmembrane</keyword>
<evidence type="ECO:0000256" key="11">
    <source>
        <dbReference type="RuleBase" id="RU003903"/>
    </source>
</evidence>
<dbReference type="PANTHER" id="PTHR11645:SF0">
    <property type="entry name" value="PYRROLINE-5-CARBOXYLATE REDUCTASE 3"/>
    <property type="match status" value="1"/>
</dbReference>
<dbReference type="EC" id="1.5.1.2" evidence="8 9"/>
<evidence type="ECO:0000256" key="8">
    <source>
        <dbReference type="HAMAP-Rule" id="MF_01925"/>
    </source>
</evidence>
<accession>A0A0M2UQY4</accession>
<evidence type="ECO:0000256" key="2">
    <source>
        <dbReference type="ARBA" id="ARBA00005525"/>
    </source>
</evidence>
<name>A0A0M2UQY4_9BACT</name>
<dbReference type="GO" id="GO:0055129">
    <property type="term" value="P:L-proline biosynthetic process"/>
    <property type="evidence" value="ECO:0007669"/>
    <property type="project" value="UniProtKB-UniRule"/>
</dbReference>
<feature type="domain" description="Pyrroline-5-carboxylate reductase catalytic N-terminal" evidence="13">
    <location>
        <begin position="50"/>
        <end position="145"/>
    </location>
</feature>
<keyword evidence="12" id="KW-1133">Transmembrane helix</keyword>
<evidence type="ECO:0000256" key="10">
    <source>
        <dbReference type="PIRSR" id="PIRSR000193-1"/>
    </source>
</evidence>
<dbReference type="GO" id="GO:0005737">
    <property type="term" value="C:cytoplasm"/>
    <property type="evidence" value="ECO:0007669"/>
    <property type="project" value="UniProtKB-SubCell"/>
</dbReference>
<dbReference type="PATRIC" id="fig|380242.3.peg.4017"/>
<organism evidence="15 16">
    <name type="scientific">Candidatus Brocadia fulgida</name>
    <dbReference type="NCBI Taxonomy" id="380242"/>
    <lineage>
        <taxon>Bacteria</taxon>
        <taxon>Pseudomonadati</taxon>
        <taxon>Planctomycetota</taxon>
        <taxon>Candidatus Brocadiia</taxon>
        <taxon>Candidatus Brocadiales</taxon>
        <taxon>Candidatus Brocadiaceae</taxon>
        <taxon>Candidatus Brocadia</taxon>
    </lineage>
</organism>
<dbReference type="SUPFAM" id="SSF51735">
    <property type="entry name" value="NAD(P)-binding Rossmann-fold domains"/>
    <property type="match status" value="1"/>
</dbReference>
<evidence type="ECO:0000256" key="7">
    <source>
        <dbReference type="ARBA" id="ARBA00023002"/>
    </source>
</evidence>
<keyword evidence="5 8" id="KW-0641">Proline biosynthesis</keyword>
<dbReference type="Gene3D" id="3.40.50.720">
    <property type="entry name" value="NAD(P)-binding Rossmann-like Domain"/>
    <property type="match status" value="1"/>
</dbReference>
<dbReference type="PANTHER" id="PTHR11645">
    <property type="entry name" value="PYRROLINE-5-CARBOXYLATE REDUCTASE"/>
    <property type="match status" value="1"/>
</dbReference>
<dbReference type="InterPro" id="IPR000304">
    <property type="entry name" value="Pyrroline-COOH_reductase"/>
</dbReference>
<dbReference type="PIRSF" id="PIRSF000193">
    <property type="entry name" value="Pyrrol-5-carb_rd"/>
    <property type="match status" value="1"/>
</dbReference>
<dbReference type="FunFam" id="1.10.3730.10:FF:000001">
    <property type="entry name" value="Pyrroline-5-carboxylate reductase"/>
    <property type="match status" value="1"/>
</dbReference>
<keyword evidence="6 8" id="KW-0521">NADP</keyword>
<dbReference type="InterPro" id="IPR028939">
    <property type="entry name" value="P5C_Rdtase_cat_N"/>
</dbReference>
<comment type="subcellular location">
    <subcellularLocation>
        <location evidence="1 8">Cytoplasm</location>
    </subcellularLocation>
</comment>
<dbReference type="Gene3D" id="1.10.3730.10">
    <property type="entry name" value="ProC C-terminal domain-like"/>
    <property type="match status" value="1"/>
</dbReference>
<dbReference type="FunFam" id="3.40.50.720:FF:000190">
    <property type="entry name" value="Pyrroline-5-carboxylate reductase"/>
    <property type="match status" value="1"/>
</dbReference>
<comment type="pathway">
    <text evidence="8 11">Amino-acid biosynthesis; L-proline biosynthesis; L-proline from L-glutamate 5-semialdehyde: step 1/1.</text>
</comment>
<dbReference type="GO" id="GO:0004735">
    <property type="term" value="F:pyrroline-5-carboxylate reductase activity"/>
    <property type="evidence" value="ECO:0007669"/>
    <property type="project" value="UniProtKB-UniRule"/>
</dbReference>
<evidence type="ECO:0000256" key="6">
    <source>
        <dbReference type="ARBA" id="ARBA00022857"/>
    </source>
</evidence>
<feature type="binding site" evidence="10">
    <location>
        <begin position="116"/>
        <end position="119"/>
    </location>
    <ligand>
        <name>NADP(+)</name>
        <dbReference type="ChEBI" id="CHEBI:58349"/>
    </ligand>
</feature>
<protein>
    <recommendedName>
        <fullName evidence="8 9">Pyrroline-5-carboxylate reductase</fullName>
        <shortName evidence="8">P5C reductase</shortName>
        <shortName evidence="8">P5CR</shortName>
        <ecNumber evidence="8 9">1.5.1.2</ecNumber>
    </recommendedName>
    <alternativeName>
        <fullName evidence="8">PCA reductase</fullName>
    </alternativeName>
</protein>
<keyword evidence="3 8" id="KW-0963">Cytoplasm</keyword>
<dbReference type="InterPro" id="IPR036291">
    <property type="entry name" value="NAD(P)-bd_dom_sf"/>
</dbReference>
<dbReference type="AlphaFoldDB" id="A0A0M2UQY4"/>
<feature type="domain" description="Pyrroline-5-carboxylate reductase dimerisation" evidence="14">
    <location>
        <begin position="208"/>
        <end position="312"/>
    </location>
</feature>
<keyword evidence="12" id="KW-0472">Membrane</keyword>
<dbReference type="SUPFAM" id="SSF48179">
    <property type="entry name" value="6-phosphogluconate dehydrogenase C-terminal domain-like"/>
    <property type="match status" value="1"/>
</dbReference>
<reference evidence="15 16" key="1">
    <citation type="journal article" date="2013" name="BMC Microbiol.">
        <title>Identification of the type II cytochrome c maturation pathway in anammox bacteria by comparative genomics.</title>
        <authorList>
            <person name="Ferousi C."/>
            <person name="Speth D.R."/>
            <person name="Reimann J."/>
            <person name="Op den Camp H.J."/>
            <person name="Allen J.W."/>
            <person name="Keltjens J.T."/>
            <person name="Jetten M.S."/>
        </authorList>
    </citation>
    <scope>NUCLEOTIDE SEQUENCE [LARGE SCALE GENOMIC DNA]</scope>
    <source>
        <strain evidence="15">RU1</strain>
    </source>
</reference>
<feature type="binding site" evidence="10">
    <location>
        <position position="103"/>
    </location>
    <ligand>
        <name>NADPH</name>
        <dbReference type="ChEBI" id="CHEBI:57783"/>
    </ligand>
</feature>
<comment type="catalytic activity">
    <reaction evidence="8">
        <text>L-proline + NAD(+) = (S)-1-pyrroline-5-carboxylate + NADH + 2 H(+)</text>
        <dbReference type="Rhea" id="RHEA:14105"/>
        <dbReference type="ChEBI" id="CHEBI:15378"/>
        <dbReference type="ChEBI" id="CHEBI:17388"/>
        <dbReference type="ChEBI" id="CHEBI:57540"/>
        <dbReference type="ChEBI" id="CHEBI:57945"/>
        <dbReference type="ChEBI" id="CHEBI:60039"/>
        <dbReference type="EC" id="1.5.1.2"/>
    </reaction>
</comment>
<dbReference type="InterPro" id="IPR029036">
    <property type="entry name" value="P5CR_dimer"/>
</dbReference>
<keyword evidence="16" id="KW-1185">Reference proteome</keyword>
<dbReference type="PROSITE" id="PS00521">
    <property type="entry name" value="P5CR"/>
    <property type="match status" value="1"/>
</dbReference>
<keyword evidence="7 8" id="KW-0560">Oxidoreductase</keyword>
<dbReference type="Pfam" id="PF03807">
    <property type="entry name" value="F420_oxidored"/>
    <property type="match status" value="1"/>
</dbReference>
<dbReference type="EMBL" id="LAQJ01000298">
    <property type="protein sequence ID" value="KKO18060.1"/>
    <property type="molecule type" value="Genomic_DNA"/>
</dbReference>
<dbReference type="InterPro" id="IPR053790">
    <property type="entry name" value="P5CR-like_CS"/>
</dbReference>
<evidence type="ECO:0000256" key="4">
    <source>
        <dbReference type="ARBA" id="ARBA00022605"/>
    </source>
</evidence>
<evidence type="ECO:0000313" key="16">
    <source>
        <dbReference type="Proteomes" id="UP000034954"/>
    </source>
</evidence>
<dbReference type="InterPro" id="IPR008927">
    <property type="entry name" value="6-PGluconate_DH-like_C_sf"/>
</dbReference>
<dbReference type="HAMAP" id="MF_01925">
    <property type="entry name" value="P5C_reductase"/>
    <property type="match status" value="1"/>
</dbReference>
<comment type="similarity">
    <text evidence="2 8 11">Belongs to the pyrroline-5-carboxylate reductase family.</text>
</comment>
<evidence type="ECO:0000256" key="3">
    <source>
        <dbReference type="ARBA" id="ARBA00022490"/>
    </source>
</evidence>
<evidence type="ECO:0000256" key="9">
    <source>
        <dbReference type="NCBIfam" id="TIGR00112"/>
    </source>
</evidence>
<dbReference type="NCBIfam" id="TIGR00112">
    <property type="entry name" value="proC"/>
    <property type="match status" value="1"/>
</dbReference>
<evidence type="ECO:0000256" key="5">
    <source>
        <dbReference type="ARBA" id="ARBA00022650"/>
    </source>
</evidence>
<comment type="function">
    <text evidence="8">Catalyzes the reduction of 1-pyrroline-5-carboxylate (PCA) to L-proline.</text>
</comment>
<evidence type="ECO:0000259" key="14">
    <source>
        <dbReference type="Pfam" id="PF14748"/>
    </source>
</evidence>
<evidence type="ECO:0000256" key="12">
    <source>
        <dbReference type="SAM" id="Phobius"/>
    </source>
</evidence>